<dbReference type="AlphaFoldDB" id="A0A498S6M8"/>
<dbReference type="PROSITE" id="PS00107">
    <property type="entry name" value="PROTEIN_KINASE_ATP"/>
    <property type="match status" value="1"/>
</dbReference>
<dbReference type="Gene3D" id="3.40.50.300">
    <property type="entry name" value="P-loop containing nucleotide triphosphate hydrolases"/>
    <property type="match status" value="1"/>
</dbReference>
<feature type="transmembrane region" description="Helical" evidence="18">
    <location>
        <begin position="735"/>
        <end position="759"/>
    </location>
</feature>
<keyword evidence="12 16" id="KW-0829">Tyrosine-protein kinase</keyword>
<dbReference type="SUPFAM" id="SSF52540">
    <property type="entry name" value="P-loop containing nucleoside triphosphate hydrolases"/>
    <property type="match status" value="1"/>
</dbReference>
<dbReference type="Gene3D" id="3.30.200.20">
    <property type="entry name" value="Phosphorylase Kinase, domain 1"/>
    <property type="match status" value="1"/>
</dbReference>
<evidence type="ECO:0000256" key="3">
    <source>
        <dbReference type="ARBA" id="ARBA00008171"/>
    </source>
</evidence>
<keyword evidence="8 16" id="KW-0418">Kinase</keyword>
<evidence type="ECO:0000259" key="19">
    <source>
        <dbReference type="PROSITE" id="PS50001"/>
    </source>
</evidence>
<evidence type="ECO:0000256" key="18">
    <source>
        <dbReference type="SAM" id="Phobius"/>
    </source>
</evidence>
<dbReference type="OrthoDB" id="66620at2759"/>
<feature type="compositionally biased region" description="Polar residues" evidence="17">
    <location>
        <begin position="1140"/>
        <end position="1155"/>
    </location>
</feature>
<dbReference type="SMART" id="SM00219">
    <property type="entry name" value="TyrKc"/>
    <property type="match status" value="1"/>
</dbReference>
<feature type="transmembrane region" description="Helical" evidence="18">
    <location>
        <begin position="486"/>
        <end position="507"/>
    </location>
</feature>
<dbReference type="InterPro" id="IPR027417">
    <property type="entry name" value="P-loop_NTPase"/>
</dbReference>
<proteinExistence type="inferred from homology"/>
<evidence type="ECO:0000256" key="16">
    <source>
        <dbReference type="RuleBase" id="RU362096"/>
    </source>
</evidence>
<dbReference type="Pfam" id="PF19055">
    <property type="entry name" value="ABC2_membrane_7"/>
    <property type="match status" value="1"/>
</dbReference>
<dbReference type="PROSITE" id="PS50011">
    <property type="entry name" value="PROTEIN_KINASE_DOM"/>
    <property type="match status" value="1"/>
</dbReference>
<feature type="compositionally biased region" description="Basic and acidic residues" evidence="17">
    <location>
        <begin position="52"/>
        <end position="76"/>
    </location>
</feature>
<dbReference type="PRINTS" id="PR00109">
    <property type="entry name" value="TYRKINASE"/>
</dbReference>
<dbReference type="InterPro" id="IPR020635">
    <property type="entry name" value="Tyr_kinase_cat_dom"/>
</dbReference>
<keyword evidence="14" id="KW-0727">SH2 domain</keyword>
<keyword evidence="10 18" id="KW-1133">Transmembrane helix</keyword>
<comment type="catalytic activity">
    <reaction evidence="13 16">
        <text>L-tyrosyl-[protein] + ATP = O-phospho-L-tyrosyl-[protein] + ADP + H(+)</text>
        <dbReference type="Rhea" id="RHEA:10596"/>
        <dbReference type="Rhea" id="RHEA-COMP:10136"/>
        <dbReference type="Rhea" id="RHEA-COMP:20101"/>
        <dbReference type="ChEBI" id="CHEBI:15378"/>
        <dbReference type="ChEBI" id="CHEBI:30616"/>
        <dbReference type="ChEBI" id="CHEBI:46858"/>
        <dbReference type="ChEBI" id="CHEBI:61978"/>
        <dbReference type="ChEBI" id="CHEBI:456216"/>
        <dbReference type="EC" id="2.7.10.2"/>
    </reaction>
</comment>
<evidence type="ECO:0000256" key="7">
    <source>
        <dbReference type="ARBA" id="ARBA00022741"/>
    </source>
</evidence>
<sequence>MNFSLLRFSDPTNNCRAKYDDRNGTAKSVRIGRQHANSLREKLKSQMTDSADLAKKTEGRSEHGEADEIHSQKDSEHLMKDVSVPITLGSDKWNNEGKSVTWIDVTVKVPLAKKSLLKCLKIVRESRKTKTILNKEELSGVDVNSDNDNAVIMNITNHDYSGTGKTVLLNALTMNVSSNVDVKGKILVNGEELSSTDMHRISRYVHQDDVFIGTLTVREQLIYSAELQMGHTTTKADRLKRVEEVLKELGLKKCETTLIGVTNRLKGISCGESKRLAFACEILTDPLILFCDEPTSGLDSFMAVQVVNCLKDMAKKGKTIITTIHQPSSQVFNMFDKATDIKAVLAWPTLEVEGLRFRCFSVCFMAMGKVVYFGPVTKVCKFFKNIGFTCPETYNPADHIIKTLSVMQNEQECQTRVDKIRIEFEKSTFGMMLHRKSRGQELQKKMIGNKDLEKRKMYAVSFLSQFLILVRRSFLTIMRDPLLLKVKFIQVIVTALVIGMVNFQTQITGPTIMNLEGILYNTVRDMNFIFLFPSISVITSELPIFLREHCCSRIYSAQAYYLAKSVAEVLPEYTILPLCYAIIVYFMSGLHLAVKAFVTYCTITVVLTNLAVSIGKLLVDFSVNAFPFKVQTYAGACIFGEDSLALTYMPCFILPNLVFGGFYVNFHSIPIYYQFISYISWFRFGFEALQVNQWLNYRTIPGCEEGATSVINYCPAYSGNGILERRGMDTSQTVILNNLIVLIVMLIGFRVIGLIALLLRDIMVDKTLADEQYYHGLLPREDIKMMLRNNGEFIVRTTEPVAGQPRAFVISVMVSEEKEELGIKHYVIQRTPNGKYTIEKYGFDSVPEMINFHLNKHESLVKNADVFLTTPILRQSWELHHEDVEPTKKLGEGAFGEVHLGRLRLRNGRKVDVAIKLAKLEALTKEQIKEIMKEARLHRTFDHPNVCKCYGVAAGQEPLMIVMELANKGALDSYLQKNQVSVEQKMDMCLGASWGLEYLHAKPVLHRDIAARNCLFGDNKIKISDFGLTREGTVYQMDPRKRVPIRWLAPETLRTAMYTQKTDVYSYGIMCWEIFSNGQEPYPGFTVAEVNVRVKEGYRMPLPECVPAQMRRVIEVKCWSDNPNDRWSMAEISKNLQRITGTPRPNFTAQQQPDESQPEGGEKKKKSMIKQKPRKSKHKGAKH</sequence>
<dbReference type="InterPro" id="IPR035849">
    <property type="entry name" value="Fes/Fps/Fer_SH2"/>
</dbReference>
<dbReference type="Pfam" id="PF07714">
    <property type="entry name" value="PK_Tyr_Ser-Thr"/>
    <property type="match status" value="1"/>
</dbReference>
<feature type="binding site" evidence="15">
    <location>
        <position position="916"/>
    </location>
    <ligand>
        <name>ATP</name>
        <dbReference type="ChEBI" id="CHEBI:30616"/>
    </ligand>
</feature>
<comment type="similarity">
    <text evidence="3">Belongs to the protein kinase superfamily. TKL Ser/Thr protein kinase family. ROCO subfamily.</text>
</comment>
<comment type="similarity">
    <text evidence="2">Belongs to the ABC transporter superfamily. ABCG family. Eye pigment precursor importer (TC 3.A.1.204) subfamily.</text>
</comment>
<evidence type="ECO:0000313" key="22">
    <source>
        <dbReference type="EMBL" id="VBB25428.1"/>
    </source>
</evidence>
<dbReference type="Gene3D" id="3.30.505.10">
    <property type="entry name" value="SH2 domain"/>
    <property type="match status" value="1"/>
</dbReference>
<dbReference type="PROSITE" id="PS00109">
    <property type="entry name" value="PROTEIN_KINASE_TYR"/>
    <property type="match status" value="1"/>
</dbReference>
<evidence type="ECO:0000256" key="6">
    <source>
        <dbReference type="ARBA" id="ARBA00022692"/>
    </source>
</evidence>
<dbReference type="InterPro" id="IPR017441">
    <property type="entry name" value="Protein_kinase_ATP_BS"/>
</dbReference>
<dbReference type="InterPro" id="IPR036860">
    <property type="entry name" value="SH2_dom_sf"/>
</dbReference>
<dbReference type="InterPro" id="IPR008266">
    <property type="entry name" value="Tyr_kinase_AS"/>
</dbReference>
<organism evidence="22 23">
    <name type="scientific">Acanthocheilonema viteae</name>
    <name type="common">Filarial nematode worm</name>
    <name type="synonym">Dipetalonema viteae</name>
    <dbReference type="NCBI Taxonomy" id="6277"/>
    <lineage>
        <taxon>Eukaryota</taxon>
        <taxon>Metazoa</taxon>
        <taxon>Ecdysozoa</taxon>
        <taxon>Nematoda</taxon>
        <taxon>Chromadorea</taxon>
        <taxon>Rhabditida</taxon>
        <taxon>Spirurina</taxon>
        <taxon>Spiruromorpha</taxon>
        <taxon>Filarioidea</taxon>
        <taxon>Onchocercidae</taxon>
        <taxon>Acanthocheilonema</taxon>
    </lineage>
</organism>
<evidence type="ECO:0000256" key="12">
    <source>
        <dbReference type="ARBA" id="ARBA00023137"/>
    </source>
</evidence>
<keyword evidence="7 15" id="KW-0547">Nucleotide-binding</keyword>
<comment type="similarity">
    <text evidence="16">Belongs to the protein kinase superfamily. Tyr protein kinase family.</text>
</comment>
<evidence type="ECO:0000256" key="13">
    <source>
        <dbReference type="ARBA" id="ARBA00051245"/>
    </source>
</evidence>
<dbReference type="CDD" id="cd00192">
    <property type="entry name" value="PTKc"/>
    <property type="match status" value="1"/>
</dbReference>
<dbReference type="FunFam" id="3.30.200.20:FF:000518">
    <property type="entry name" value="Tyrosine-protein kinase"/>
    <property type="match status" value="1"/>
</dbReference>
<accession>A0A498S6M8</accession>
<dbReference type="PANTHER" id="PTHR48041:SF104">
    <property type="entry name" value="ABC TRANSPORTER DOMAIN-CONTAINING PROTEIN"/>
    <property type="match status" value="1"/>
</dbReference>
<keyword evidence="11 18" id="KW-0472">Membrane</keyword>
<evidence type="ECO:0000256" key="9">
    <source>
        <dbReference type="ARBA" id="ARBA00022840"/>
    </source>
</evidence>
<feature type="transmembrane region" description="Helical" evidence="18">
    <location>
        <begin position="573"/>
        <end position="591"/>
    </location>
</feature>
<feature type="region of interest" description="Disordered" evidence="17">
    <location>
        <begin position="43"/>
        <end position="76"/>
    </location>
</feature>
<dbReference type="Gene3D" id="1.10.510.10">
    <property type="entry name" value="Transferase(Phosphotransferase) domain 1"/>
    <property type="match status" value="1"/>
</dbReference>
<evidence type="ECO:0000259" key="21">
    <source>
        <dbReference type="PROSITE" id="PS50893"/>
    </source>
</evidence>
<dbReference type="SUPFAM" id="SSF55550">
    <property type="entry name" value="SH2 domain"/>
    <property type="match status" value="1"/>
</dbReference>
<evidence type="ECO:0000256" key="4">
    <source>
        <dbReference type="ARBA" id="ARBA00022448"/>
    </source>
</evidence>
<dbReference type="InterPro" id="IPR043926">
    <property type="entry name" value="ABCG_dom"/>
</dbReference>
<comment type="subcellular location">
    <subcellularLocation>
        <location evidence="1">Membrane</location>
        <topology evidence="1">Multi-pass membrane protein</topology>
    </subcellularLocation>
</comment>
<dbReference type="Pfam" id="PF00005">
    <property type="entry name" value="ABC_tran"/>
    <property type="match status" value="1"/>
</dbReference>
<dbReference type="Proteomes" id="UP000276991">
    <property type="component" value="Unassembled WGS sequence"/>
</dbReference>
<dbReference type="PROSITE" id="PS50001">
    <property type="entry name" value="SH2"/>
    <property type="match status" value="1"/>
</dbReference>
<name>A0A498S6M8_ACAVI</name>
<evidence type="ECO:0000256" key="8">
    <source>
        <dbReference type="ARBA" id="ARBA00022777"/>
    </source>
</evidence>
<evidence type="ECO:0000256" key="10">
    <source>
        <dbReference type="ARBA" id="ARBA00022989"/>
    </source>
</evidence>
<protein>
    <recommendedName>
        <fullName evidence="16">Tyrosine-protein kinase</fullName>
        <ecNumber evidence="16">2.7.10.2</ecNumber>
    </recommendedName>
</protein>
<keyword evidence="5 16" id="KW-0808">Transferase</keyword>
<feature type="transmembrane region" description="Helical" evidence="18">
    <location>
        <begin position="597"/>
        <end position="619"/>
    </location>
</feature>
<dbReference type="GO" id="GO:0140359">
    <property type="term" value="F:ABC-type transporter activity"/>
    <property type="evidence" value="ECO:0007669"/>
    <property type="project" value="InterPro"/>
</dbReference>
<dbReference type="FunFam" id="3.30.505.10:FF:000051">
    <property type="entry name" value="Tyrosine-protein kinase"/>
    <property type="match status" value="1"/>
</dbReference>
<gene>
    <name evidence="22" type="ORF">NAV_LOCUS258</name>
</gene>
<keyword evidence="4" id="KW-0813">Transport</keyword>
<dbReference type="InterPro" id="IPR000980">
    <property type="entry name" value="SH2"/>
</dbReference>
<dbReference type="SMART" id="SM00252">
    <property type="entry name" value="SH2"/>
    <property type="match status" value="1"/>
</dbReference>
<dbReference type="EMBL" id="UPTC01000015">
    <property type="protein sequence ID" value="VBB25428.1"/>
    <property type="molecule type" value="Genomic_DNA"/>
</dbReference>
<dbReference type="GO" id="GO:0005524">
    <property type="term" value="F:ATP binding"/>
    <property type="evidence" value="ECO:0007669"/>
    <property type="project" value="UniProtKB-UniRule"/>
</dbReference>
<dbReference type="GO" id="GO:0016887">
    <property type="term" value="F:ATP hydrolysis activity"/>
    <property type="evidence" value="ECO:0007669"/>
    <property type="project" value="InterPro"/>
</dbReference>
<feature type="domain" description="SH2" evidence="19">
    <location>
        <begin position="773"/>
        <end position="872"/>
    </location>
</feature>
<feature type="region of interest" description="Disordered" evidence="17">
    <location>
        <begin position="1140"/>
        <end position="1183"/>
    </location>
</feature>
<dbReference type="InterPro" id="IPR050352">
    <property type="entry name" value="ABCG_transporters"/>
</dbReference>
<feature type="domain" description="Protein kinase" evidence="20">
    <location>
        <begin position="884"/>
        <end position="1147"/>
    </location>
</feature>
<evidence type="ECO:0000313" key="23">
    <source>
        <dbReference type="Proteomes" id="UP000276991"/>
    </source>
</evidence>
<dbReference type="GO" id="GO:0004715">
    <property type="term" value="F:non-membrane spanning protein tyrosine kinase activity"/>
    <property type="evidence" value="ECO:0007669"/>
    <property type="project" value="UniProtKB-EC"/>
</dbReference>
<dbReference type="CDD" id="cd10361">
    <property type="entry name" value="SH2_Fps_family"/>
    <property type="match status" value="1"/>
</dbReference>
<evidence type="ECO:0000256" key="15">
    <source>
        <dbReference type="PROSITE-ProRule" id="PRU10141"/>
    </source>
</evidence>
<feature type="domain" description="ABC transporter" evidence="21">
    <location>
        <begin position="123"/>
        <end position="368"/>
    </location>
</feature>
<evidence type="ECO:0000256" key="11">
    <source>
        <dbReference type="ARBA" id="ARBA00023136"/>
    </source>
</evidence>
<evidence type="ECO:0000259" key="20">
    <source>
        <dbReference type="PROSITE" id="PS50011"/>
    </source>
</evidence>
<dbReference type="InterPro" id="IPR000719">
    <property type="entry name" value="Prot_kinase_dom"/>
</dbReference>
<reference evidence="22 23" key="1">
    <citation type="submission" date="2018-08" db="EMBL/GenBank/DDBJ databases">
        <authorList>
            <person name="Laetsch R D."/>
            <person name="Stevens L."/>
            <person name="Kumar S."/>
            <person name="Blaxter L. M."/>
        </authorList>
    </citation>
    <scope>NUCLEOTIDE SEQUENCE [LARGE SCALE GENOMIC DNA]</scope>
</reference>
<dbReference type="EC" id="2.7.10.2" evidence="16"/>
<dbReference type="PANTHER" id="PTHR48041">
    <property type="entry name" value="ABC TRANSPORTER G FAMILY MEMBER 28"/>
    <property type="match status" value="1"/>
</dbReference>
<dbReference type="Pfam" id="PF01061">
    <property type="entry name" value="ABC2_membrane"/>
    <property type="match status" value="2"/>
</dbReference>
<dbReference type="InterPro" id="IPR013525">
    <property type="entry name" value="ABC2_TM"/>
</dbReference>
<evidence type="ECO:0000256" key="17">
    <source>
        <dbReference type="SAM" id="MobiDB-lite"/>
    </source>
</evidence>
<dbReference type="Pfam" id="PF00017">
    <property type="entry name" value="SH2"/>
    <property type="match status" value="1"/>
</dbReference>
<keyword evidence="9 15" id="KW-0067">ATP-binding</keyword>
<dbReference type="GO" id="GO:0005886">
    <property type="term" value="C:plasma membrane"/>
    <property type="evidence" value="ECO:0007669"/>
    <property type="project" value="TreeGrafter"/>
</dbReference>
<evidence type="ECO:0000256" key="2">
    <source>
        <dbReference type="ARBA" id="ARBA00005814"/>
    </source>
</evidence>
<feature type="transmembrane region" description="Helical" evidence="18">
    <location>
        <begin position="527"/>
        <end position="546"/>
    </location>
</feature>
<keyword evidence="23" id="KW-1185">Reference proteome</keyword>
<dbReference type="InterPro" id="IPR011009">
    <property type="entry name" value="Kinase-like_dom_sf"/>
</dbReference>
<dbReference type="STRING" id="6277.A0A498S6M8"/>
<dbReference type="SUPFAM" id="SSF56112">
    <property type="entry name" value="Protein kinase-like (PK-like)"/>
    <property type="match status" value="1"/>
</dbReference>
<dbReference type="InterPro" id="IPR001245">
    <property type="entry name" value="Ser-Thr/Tyr_kinase_cat_dom"/>
</dbReference>
<keyword evidence="6 18" id="KW-0812">Transmembrane</keyword>
<feature type="compositionally biased region" description="Basic residues" evidence="17">
    <location>
        <begin position="1163"/>
        <end position="1183"/>
    </location>
</feature>
<evidence type="ECO:0000256" key="1">
    <source>
        <dbReference type="ARBA" id="ARBA00004141"/>
    </source>
</evidence>
<evidence type="ECO:0000256" key="14">
    <source>
        <dbReference type="PROSITE-ProRule" id="PRU00191"/>
    </source>
</evidence>
<evidence type="ECO:0000256" key="5">
    <source>
        <dbReference type="ARBA" id="ARBA00022679"/>
    </source>
</evidence>
<dbReference type="InterPro" id="IPR003439">
    <property type="entry name" value="ABC_transporter-like_ATP-bd"/>
</dbReference>
<dbReference type="PROSITE" id="PS50893">
    <property type="entry name" value="ABC_TRANSPORTER_2"/>
    <property type="match status" value="1"/>
</dbReference>